<dbReference type="CDD" id="cd01673">
    <property type="entry name" value="dNK"/>
    <property type="match status" value="1"/>
</dbReference>
<organism evidence="2 3">
    <name type="scientific">Ignelater luminosus</name>
    <name type="common">Cucubano</name>
    <name type="synonym">Pyrophorus luminosus</name>
    <dbReference type="NCBI Taxonomy" id="2038154"/>
    <lineage>
        <taxon>Eukaryota</taxon>
        <taxon>Metazoa</taxon>
        <taxon>Ecdysozoa</taxon>
        <taxon>Arthropoda</taxon>
        <taxon>Hexapoda</taxon>
        <taxon>Insecta</taxon>
        <taxon>Pterygota</taxon>
        <taxon>Neoptera</taxon>
        <taxon>Endopterygota</taxon>
        <taxon>Coleoptera</taxon>
        <taxon>Polyphaga</taxon>
        <taxon>Elateriformia</taxon>
        <taxon>Elateroidea</taxon>
        <taxon>Elateridae</taxon>
        <taxon>Agrypninae</taxon>
        <taxon>Pyrophorini</taxon>
        <taxon>Ignelater</taxon>
    </lineage>
</organism>
<accession>A0A8K0CD47</accession>
<dbReference type="PANTHER" id="PTHR10513:SF38">
    <property type="entry name" value="DEOXYNUCLEOSIDE KINASE-LIKE PROTEIN"/>
    <property type="match status" value="1"/>
</dbReference>
<dbReference type="Proteomes" id="UP000801492">
    <property type="component" value="Unassembled WGS sequence"/>
</dbReference>
<proteinExistence type="predicted"/>
<dbReference type="SUPFAM" id="SSF52540">
    <property type="entry name" value="P-loop containing nucleoside triphosphate hydrolases"/>
    <property type="match status" value="1"/>
</dbReference>
<dbReference type="PANTHER" id="PTHR10513">
    <property type="entry name" value="DEOXYNUCLEOSIDE KINASE"/>
    <property type="match status" value="1"/>
</dbReference>
<dbReference type="InterPro" id="IPR031314">
    <property type="entry name" value="DNK_dom"/>
</dbReference>
<dbReference type="InterPro" id="IPR027417">
    <property type="entry name" value="P-loop_NTPase"/>
</dbReference>
<dbReference type="EMBL" id="VTPC01090565">
    <property type="protein sequence ID" value="KAF2883061.1"/>
    <property type="molecule type" value="Genomic_DNA"/>
</dbReference>
<dbReference type="AlphaFoldDB" id="A0A8K0CD47"/>
<dbReference type="GO" id="GO:0019136">
    <property type="term" value="F:deoxynucleoside kinase activity"/>
    <property type="evidence" value="ECO:0007669"/>
    <property type="project" value="TreeGrafter"/>
</dbReference>
<protein>
    <recommendedName>
        <fullName evidence="1">Deoxynucleoside kinase domain-containing protein</fullName>
    </recommendedName>
</protein>
<comment type="caution">
    <text evidence="2">The sequence shown here is derived from an EMBL/GenBank/DDBJ whole genome shotgun (WGS) entry which is preliminary data.</text>
</comment>
<dbReference type="FunFam" id="3.40.50.300:FF:001571">
    <property type="entry name" value="Deoxynucleoside kinase"/>
    <property type="match status" value="1"/>
</dbReference>
<evidence type="ECO:0000313" key="3">
    <source>
        <dbReference type="Proteomes" id="UP000801492"/>
    </source>
</evidence>
<sequence>MNELSLEFFCNNSCYYYYSLFYRTPGKTSNLKEMEGYIITAAGEKRPIQSPEKGSPIKRTNFVGISPQKELTNISTPTDRPFRVSIEGNIGAGKSSLIQYFSNFPGIETYPEPIDWWRNLDGHNLLDLLYSDIHKWHNTFQMYVQLTRLKIQTTPPKNSSTTVQMFERSVQNNRYCFVEQAFKSGILHGADYTILNEWYKWAKKNCDIDLDLIVYLRSTPEVVYNRMKARRRPEEMSVKLEYLQELHESHEKWLMTDDLNLNTVPVLVLDADTTLEEIVEQYKINENKILGYDKKGNKRILQEEKDRVKKVLDLGM</sequence>
<keyword evidence="3" id="KW-1185">Reference proteome</keyword>
<dbReference type="Gene3D" id="3.40.50.300">
    <property type="entry name" value="P-loop containing nucleotide triphosphate hydrolases"/>
    <property type="match status" value="1"/>
</dbReference>
<dbReference type="OrthoDB" id="567086at2759"/>
<evidence type="ECO:0000313" key="2">
    <source>
        <dbReference type="EMBL" id="KAF2883061.1"/>
    </source>
</evidence>
<name>A0A8K0CD47_IGNLU</name>
<dbReference type="InterPro" id="IPR050566">
    <property type="entry name" value="Deoxyribonucleoside_kinase"/>
</dbReference>
<gene>
    <name evidence="2" type="ORF">ILUMI_23107</name>
</gene>
<feature type="domain" description="Deoxynucleoside kinase" evidence="1">
    <location>
        <begin position="84"/>
        <end position="281"/>
    </location>
</feature>
<reference evidence="2" key="1">
    <citation type="submission" date="2019-08" db="EMBL/GenBank/DDBJ databases">
        <title>The genome of the North American firefly Photinus pyralis.</title>
        <authorList>
            <consortium name="Photinus pyralis genome working group"/>
            <person name="Fallon T.R."/>
            <person name="Sander Lower S.E."/>
            <person name="Weng J.-K."/>
        </authorList>
    </citation>
    <scope>NUCLEOTIDE SEQUENCE</scope>
    <source>
        <strain evidence="2">TRF0915ILg1</strain>
        <tissue evidence="2">Whole body</tissue>
    </source>
</reference>
<dbReference type="Pfam" id="PF01712">
    <property type="entry name" value="dNK"/>
    <property type="match status" value="1"/>
</dbReference>
<dbReference type="GO" id="GO:0005739">
    <property type="term" value="C:mitochondrion"/>
    <property type="evidence" value="ECO:0007669"/>
    <property type="project" value="TreeGrafter"/>
</dbReference>
<evidence type="ECO:0000259" key="1">
    <source>
        <dbReference type="Pfam" id="PF01712"/>
    </source>
</evidence>